<evidence type="ECO:0000259" key="10">
    <source>
        <dbReference type="SMART" id="SM01332"/>
    </source>
</evidence>
<gene>
    <name evidence="11" type="ORF">KIW84_046500</name>
</gene>
<dbReference type="InterPro" id="IPR004367">
    <property type="entry name" value="Cyclin_C-dom"/>
</dbReference>
<dbReference type="Pfam" id="PF00134">
    <property type="entry name" value="Cyclin_N"/>
    <property type="match status" value="1"/>
</dbReference>
<evidence type="ECO:0000256" key="5">
    <source>
        <dbReference type="ARBA" id="ARBA00023306"/>
    </source>
</evidence>
<dbReference type="GO" id="GO:0051301">
    <property type="term" value="P:cell division"/>
    <property type="evidence" value="ECO:0007669"/>
    <property type="project" value="UniProtKB-KW"/>
</dbReference>
<dbReference type="Gramene" id="Psat4g228640.1">
    <property type="protein sequence ID" value="Psat4g228640.1.cds"/>
    <property type="gene ID" value="Psat4g228640"/>
</dbReference>
<keyword evidence="12" id="KW-1185">Reference proteome</keyword>
<evidence type="ECO:0000256" key="3">
    <source>
        <dbReference type="ARBA" id="ARBA00022618"/>
    </source>
</evidence>
<keyword evidence="3" id="KW-0132">Cell division</keyword>
<dbReference type="PROSITE" id="PS00292">
    <property type="entry name" value="CYCLINS"/>
    <property type="match status" value="1"/>
</dbReference>
<evidence type="ECO:0000313" key="11">
    <source>
        <dbReference type="EMBL" id="KAI5423581.1"/>
    </source>
</evidence>
<dbReference type="FunFam" id="1.10.472.10:FF:000001">
    <property type="entry name" value="G2/mitotic-specific cyclin"/>
    <property type="match status" value="1"/>
</dbReference>
<dbReference type="AlphaFoldDB" id="A0A9D4XLZ8"/>
<dbReference type="EMBL" id="JAMSHJ010000004">
    <property type="protein sequence ID" value="KAI5423581.1"/>
    <property type="molecule type" value="Genomic_DNA"/>
</dbReference>
<sequence length="340" mass="38919">MALDAPPEEDHPKRRASDHPDSPVSSKKREVVGEIANLDIQSPATKEETTEESKQPSPCSIYKYLHTMERDENKRPLGNYIGTVQKRMTNDMREILIDWLVEVTEEFKLISDTLYIGVSCIDRFLSVHPLDKNYLQLLGITAILIASKQADICCPPEERLCFMTDNTYNVSEVIQMEKDVLACLNSDLCYPTSRNFLRILIGIFHSHTNTLRCTKPFDYLVSKKYDQQMEFLACYLLELCLLSSKCIKFLPSIAAASAIFLSRFILEPKDHPWNQELECRSGYKASDLQECVLAIHEVHSNISKWPVQAVREKYMKSKFMSMASLTAGEIPANYFEPIDQ</sequence>
<feature type="compositionally biased region" description="Basic and acidic residues" evidence="8">
    <location>
        <begin position="45"/>
        <end position="54"/>
    </location>
</feature>
<dbReference type="Proteomes" id="UP001058974">
    <property type="component" value="Chromosome 4"/>
</dbReference>
<dbReference type="SUPFAM" id="SSF47954">
    <property type="entry name" value="Cyclin-like"/>
    <property type="match status" value="2"/>
</dbReference>
<evidence type="ECO:0000259" key="9">
    <source>
        <dbReference type="SMART" id="SM00385"/>
    </source>
</evidence>
<evidence type="ECO:0000256" key="4">
    <source>
        <dbReference type="ARBA" id="ARBA00023127"/>
    </source>
</evidence>
<proteinExistence type="inferred from homology"/>
<dbReference type="InterPro" id="IPR036915">
    <property type="entry name" value="Cyclin-like_sf"/>
</dbReference>
<dbReference type="Pfam" id="PF02984">
    <property type="entry name" value="Cyclin_C"/>
    <property type="match status" value="1"/>
</dbReference>
<feature type="compositionally biased region" description="Basic and acidic residues" evidence="8">
    <location>
        <begin position="8"/>
        <end position="32"/>
    </location>
</feature>
<dbReference type="InterPro" id="IPR013763">
    <property type="entry name" value="Cyclin-like_dom"/>
</dbReference>
<dbReference type="SMART" id="SM01332">
    <property type="entry name" value="Cyclin_C"/>
    <property type="match status" value="1"/>
</dbReference>
<dbReference type="InterPro" id="IPR048258">
    <property type="entry name" value="Cyclins_cyclin-box"/>
</dbReference>
<comment type="similarity">
    <text evidence="1">Belongs to the cyclin family. Cyclin AB subfamily.</text>
</comment>
<keyword evidence="4 7" id="KW-0195">Cyclin</keyword>
<protein>
    <recommendedName>
        <fullName evidence="6">B-like cyclin</fullName>
    </recommendedName>
</protein>
<evidence type="ECO:0000256" key="6">
    <source>
        <dbReference type="ARBA" id="ARBA00032263"/>
    </source>
</evidence>
<feature type="region of interest" description="Disordered" evidence="8">
    <location>
        <begin position="1"/>
        <end position="58"/>
    </location>
</feature>
<feature type="domain" description="Cyclin-like" evidence="9">
    <location>
        <begin position="214"/>
        <end position="297"/>
    </location>
</feature>
<comment type="subunit">
    <text evidence="2">Interacts with the CDC2 protein kinase to form a serine/threonine kinase holoenzyme complex also known as maturation promoting factor (MPF). The cyclin subunit imparts substrate specificity to the complex.</text>
</comment>
<reference evidence="11 12" key="1">
    <citation type="journal article" date="2022" name="Nat. Genet.">
        <title>Improved pea reference genome and pan-genome highlight genomic features and evolutionary characteristics.</title>
        <authorList>
            <person name="Yang T."/>
            <person name="Liu R."/>
            <person name="Luo Y."/>
            <person name="Hu S."/>
            <person name="Wang D."/>
            <person name="Wang C."/>
            <person name="Pandey M.K."/>
            <person name="Ge S."/>
            <person name="Xu Q."/>
            <person name="Li N."/>
            <person name="Li G."/>
            <person name="Huang Y."/>
            <person name="Saxena R.K."/>
            <person name="Ji Y."/>
            <person name="Li M."/>
            <person name="Yan X."/>
            <person name="He Y."/>
            <person name="Liu Y."/>
            <person name="Wang X."/>
            <person name="Xiang C."/>
            <person name="Varshney R.K."/>
            <person name="Ding H."/>
            <person name="Gao S."/>
            <person name="Zong X."/>
        </authorList>
    </citation>
    <scope>NUCLEOTIDE SEQUENCE [LARGE SCALE GENOMIC DNA]</scope>
    <source>
        <strain evidence="11 12">cv. Zhongwan 6</strain>
    </source>
</reference>
<name>A0A9D4XLZ8_PEA</name>
<organism evidence="11 12">
    <name type="scientific">Pisum sativum</name>
    <name type="common">Garden pea</name>
    <name type="synonym">Lathyrus oleraceus</name>
    <dbReference type="NCBI Taxonomy" id="3888"/>
    <lineage>
        <taxon>Eukaryota</taxon>
        <taxon>Viridiplantae</taxon>
        <taxon>Streptophyta</taxon>
        <taxon>Embryophyta</taxon>
        <taxon>Tracheophyta</taxon>
        <taxon>Spermatophyta</taxon>
        <taxon>Magnoliopsida</taxon>
        <taxon>eudicotyledons</taxon>
        <taxon>Gunneridae</taxon>
        <taxon>Pentapetalae</taxon>
        <taxon>rosids</taxon>
        <taxon>fabids</taxon>
        <taxon>Fabales</taxon>
        <taxon>Fabaceae</taxon>
        <taxon>Papilionoideae</taxon>
        <taxon>50 kb inversion clade</taxon>
        <taxon>NPAAA clade</taxon>
        <taxon>Hologalegina</taxon>
        <taxon>IRL clade</taxon>
        <taxon>Fabeae</taxon>
        <taxon>Lathyrus</taxon>
    </lineage>
</organism>
<keyword evidence="5" id="KW-0131">Cell cycle</keyword>
<dbReference type="InterPro" id="IPR006671">
    <property type="entry name" value="Cyclin_N"/>
</dbReference>
<dbReference type="SMART" id="SM00385">
    <property type="entry name" value="CYCLIN"/>
    <property type="match status" value="2"/>
</dbReference>
<accession>A0A9D4XLZ8</accession>
<evidence type="ECO:0000256" key="1">
    <source>
        <dbReference type="ARBA" id="ARBA00006955"/>
    </source>
</evidence>
<evidence type="ECO:0000313" key="12">
    <source>
        <dbReference type="Proteomes" id="UP001058974"/>
    </source>
</evidence>
<feature type="domain" description="Cyclin C-terminal" evidence="10">
    <location>
        <begin position="191"/>
        <end position="328"/>
    </location>
</feature>
<evidence type="ECO:0000256" key="7">
    <source>
        <dbReference type="RuleBase" id="RU000383"/>
    </source>
</evidence>
<evidence type="ECO:0000256" key="8">
    <source>
        <dbReference type="SAM" id="MobiDB-lite"/>
    </source>
</evidence>
<dbReference type="InterPro" id="IPR039361">
    <property type="entry name" value="Cyclin"/>
</dbReference>
<dbReference type="PANTHER" id="PTHR10177">
    <property type="entry name" value="CYCLINS"/>
    <property type="match status" value="1"/>
</dbReference>
<dbReference type="Gene3D" id="1.10.472.10">
    <property type="entry name" value="Cyclin-like"/>
    <property type="match status" value="2"/>
</dbReference>
<comment type="caution">
    <text evidence="11">The sequence shown here is derived from an EMBL/GenBank/DDBJ whole genome shotgun (WGS) entry which is preliminary data.</text>
</comment>
<dbReference type="FunFam" id="1.10.472.10:FF:000013">
    <property type="entry name" value="Cyclin A1"/>
    <property type="match status" value="1"/>
</dbReference>
<feature type="domain" description="Cyclin-like" evidence="9">
    <location>
        <begin position="98"/>
        <end position="182"/>
    </location>
</feature>
<dbReference type="Gramene" id="Psat04G0650000-T1">
    <property type="protein sequence ID" value="KAI5423581.1"/>
    <property type="gene ID" value="KIW84_046500"/>
</dbReference>
<evidence type="ECO:0000256" key="2">
    <source>
        <dbReference type="ARBA" id="ARBA00011177"/>
    </source>
</evidence>